<feature type="short sequence motif" description="Q motif" evidence="6">
    <location>
        <begin position="180"/>
        <end position="208"/>
    </location>
</feature>
<reference evidence="11" key="2">
    <citation type="journal article" date="2023" name="Microbiol Resour">
        <title>Decontamination and Annotation of the Draft Genome Sequence of the Oomycete Lagenidium giganteum ARSEF 373.</title>
        <authorList>
            <person name="Morgan W.R."/>
            <person name="Tartar A."/>
        </authorList>
    </citation>
    <scope>NUCLEOTIDE SEQUENCE</scope>
    <source>
        <strain evidence="11">ARSEF 373</strain>
    </source>
</reference>
<feature type="domain" description="DEAD-box RNA helicase Q" evidence="10">
    <location>
        <begin position="180"/>
        <end position="208"/>
    </location>
</feature>
<dbReference type="SMART" id="SM00490">
    <property type="entry name" value="HELICc"/>
    <property type="match status" value="1"/>
</dbReference>
<dbReference type="PROSITE" id="PS51195">
    <property type="entry name" value="Q_MOTIF"/>
    <property type="match status" value="1"/>
</dbReference>
<accession>A0AAV2YYH5</accession>
<evidence type="ECO:0000256" key="1">
    <source>
        <dbReference type="ARBA" id="ARBA00012552"/>
    </source>
</evidence>
<evidence type="ECO:0000256" key="3">
    <source>
        <dbReference type="ARBA" id="ARBA00022801"/>
    </source>
</evidence>
<evidence type="ECO:0000256" key="7">
    <source>
        <dbReference type="SAM" id="MobiDB-lite"/>
    </source>
</evidence>
<dbReference type="PROSITE" id="PS00039">
    <property type="entry name" value="DEAD_ATP_HELICASE"/>
    <property type="match status" value="1"/>
</dbReference>
<evidence type="ECO:0000256" key="6">
    <source>
        <dbReference type="PROSITE-ProRule" id="PRU00552"/>
    </source>
</evidence>
<feature type="domain" description="Helicase ATP-binding" evidence="8">
    <location>
        <begin position="211"/>
        <end position="386"/>
    </location>
</feature>
<dbReference type="SUPFAM" id="SSF52540">
    <property type="entry name" value="P-loop containing nucleoside triphosphate hydrolases"/>
    <property type="match status" value="2"/>
</dbReference>
<feature type="compositionally biased region" description="Basic and acidic residues" evidence="7">
    <location>
        <begin position="602"/>
        <end position="623"/>
    </location>
</feature>
<evidence type="ECO:0000313" key="11">
    <source>
        <dbReference type="EMBL" id="DBA00103.1"/>
    </source>
</evidence>
<dbReference type="Gene3D" id="3.40.50.300">
    <property type="entry name" value="P-loop containing nucleotide triphosphate hydrolases"/>
    <property type="match status" value="2"/>
</dbReference>
<dbReference type="Pfam" id="PF00271">
    <property type="entry name" value="Helicase_C"/>
    <property type="match status" value="1"/>
</dbReference>
<keyword evidence="3" id="KW-0378">Hydrolase</keyword>
<keyword evidence="5" id="KW-0067">ATP-binding</keyword>
<dbReference type="AlphaFoldDB" id="A0AAV2YYH5"/>
<dbReference type="GO" id="GO:0003724">
    <property type="term" value="F:RNA helicase activity"/>
    <property type="evidence" value="ECO:0007669"/>
    <property type="project" value="UniProtKB-EC"/>
</dbReference>
<dbReference type="InterPro" id="IPR001650">
    <property type="entry name" value="Helicase_C-like"/>
</dbReference>
<organism evidence="11 12">
    <name type="scientific">Lagenidium giganteum</name>
    <dbReference type="NCBI Taxonomy" id="4803"/>
    <lineage>
        <taxon>Eukaryota</taxon>
        <taxon>Sar</taxon>
        <taxon>Stramenopiles</taxon>
        <taxon>Oomycota</taxon>
        <taxon>Peronosporomycetes</taxon>
        <taxon>Pythiales</taxon>
        <taxon>Pythiaceae</taxon>
    </lineage>
</organism>
<feature type="region of interest" description="Disordered" evidence="7">
    <location>
        <begin position="602"/>
        <end position="640"/>
    </location>
</feature>
<evidence type="ECO:0000256" key="4">
    <source>
        <dbReference type="ARBA" id="ARBA00022806"/>
    </source>
</evidence>
<feature type="compositionally biased region" description="Low complexity" evidence="7">
    <location>
        <begin position="852"/>
        <end position="862"/>
    </location>
</feature>
<feature type="compositionally biased region" description="Basic residues" evidence="7">
    <location>
        <begin position="827"/>
        <end position="851"/>
    </location>
</feature>
<dbReference type="GO" id="GO:0003676">
    <property type="term" value="F:nucleic acid binding"/>
    <property type="evidence" value="ECO:0007669"/>
    <property type="project" value="InterPro"/>
</dbReference>
<proteinExistence type="predicted"/>
<dbReference type="GO" id="GO:0016787">
    <property type="term" value="F:hydrolase activity"/>
    <property type="evidence" value="ECO:0007669"/>
    <property type="project" value="UniProtKB-KW"/>
</dbReference>
<dbReference type="InterPro" id="IPR014001">
    <property type="entry name" value="Helicase_ATP-bd"/>
</dbReference>
<feature type="region of interest" description="Disordered" evidence="7">
    <location>
        <begin position="663"/>
        <end position="862"/>
    </location>
</feature>
<feature type="compositionally biased region" description="Basic residues" evidence="7">
    <location>
        <begin position="758"/>
        <end position="819"/>
    </location>
</feature>
<dbReference type="EMBL" id="DAKRPA010000070">
    <property type="protein sequence ID" value="DBA00103.1"/>
    <property type="molecule type" value="Genomic_DNA"/>
</dbReference>
<dbReference type="GO" id="GO:0005524">
    <property type="term" value="F:ATP binding"/>
    <property type="evidence" value="ECO:0007669"/>
    <property type="project" value="UniProtKB-KW"/>
</dbReference>
<keyword evidence="4" id="KW-0347">Helicase</keyword>
<feature type="compositionally biased region" description="Pro residues" evidence="7">
    <location>
        <begin position="671"/>
        <end position="715"/>
    </location>
</feature>
<dbReference type="InterPro" id="IPR011545">
    <property type="entry name" value="DEAD/DEAH_box_helicase_dom"/>
</dbReference>
<evidence type="ECO:0000259" key="9">
    <source>
        <dbReference type="PROSITE" id="PS51194"/>
    </source>
</evidence>
<keyword evidence="2" id="KW-0547">Nucleotide-binding</keyword>
<comment type="caution">
    <text evidence="11">The sequence shown here is derived from an EMBL/GenBank/DDBJ whole genome shotgun (WGS) entry which is preliminary data.</text>
</comment>
<evidence type="ECO:0000259" key="8">
    <source>
        <dbReference type="PROSITE" id="PS51192"/>
    </source>
</evidence>
<dbReference type="PROSITE" id="PS51194">
    <property type="entry name" value="HELICASE_CTER"/>
    <property type="match status" value="1"/>
</dbReference>
<evidence type="ECO:0000256" key="2">
    <source>
        <dbReference type="ARBA" id="ARBA00022741"/>
    </source>
</evidence>
<feature type="domain" description="Helicase C-terminal" evidence="9">
    <location>
        <begin position="397"/>
        <end position="563"/>
    </location>
</feature>
<dbReference type="Proteomes" id="UP001146120">
    <property type="component" value="Unassembled WGS sequence"/>
</dbReference>
<dbReference type="InterPro" id="IPR014014">
    <property type="entry name" value="RNA_helicase_DEAD_Q_motif"/>
</dbReference>
<evidence type="ECO:0000313" key="12">
    <source>
        <dbReference type="Proteomes" id="UP001146120"/>
    </source>
</evidence>
<dbReference type="PANTHER" id="PTHR47958">
    <property type="entry name" value="ATP-DEPENDENT RNA HELICASE DBP3"/>
    <property type="match status" value="1"/>
</dbReference>
<gene>
    <name evidence="11" type="ORF">N0F65_000394</name>
</gene>
<dbReference type="Pfam" id="PF00270">
    <property type="entry name" value="DEAD"/>
    <property type="match status" value="1"/>
</dbReference>
<dbReference type="InterPro" id="IPR000629">
    <property type="entry name" value="RNA-helicase_DEAD-box_CS"/>
</dbReference>
<sequence>MDVQQRYLRNARRKARQNRSYFDEGDGGAAGASNVVEDDNVDPLDAFMQDIESQVAAAPTKHAPSKVSAMNATTMDADNAELWSMQVATNGGGASYVDSDEEVYATAKQLDRDALDPSAPRKEIESLAPLDHAAITYDPFRKEFYTPHPDVAKMDAAQVQELRRELGVRVQGNDVPHPVRSFMQVGLDRKMLALLMKLGLEAPTPIQAQAFPVAMSGRDMIGIAKTGSGKTLAFTLPMVWHVMDQRELAKGEGPIAIVLSPTRELAHQIFGQAKKFLAIYGAECAAIYGGVGKWEQIQAVRKGVEVVVATPGRLIEMIRKKTTKMTRVTFVVLDEADRMFEMGFEPQLRSILGQIRPDRQTLLFSATFRRRIEALALDVLHNPVRVTVGQIGQANEDIRQIAVVLANDMMKWKWLMEHLASITAEGRVLIFAGNKAGCEEMTKNLNAMKFPSVCLHGDKQQHERSEALSKFKSGQVSILVATDVASRGLDIKDIKTVINYDVARSIDTHVHRIGRTGRMGAEGFEPGTAYTLVTNKESPFAAQLVYNMDVSGQTVPAELLMLAKKDPRFRRGTRAAAPVSTEDEQLHAHQAAREEARLEEMEDRQEMERWTQSRTTRKQDQRKGLGFAGPAPSTRGGMTGFVRGSANALANSFQSAFVKASKPDLAHANPPTAPSPSRPTQLHPPPAPPVLGPQPAATPMPPAPAVALPPPPPAAAPSFFAPNEQPAPTIPPPVLVAPATFQALEPTKDHSNSTIQEHHRRSRSYSHNSSRRSRSRSTSRSRSRSRGRSRSYRRHGSRRSRRSLSHSRSRSRSQGRRSRRDRESRGRSRSCSRRHKNRRRSSSSSRSRSRSRSSSGRYQGRR</sequence>
<dbReference type="FunFam" id="3.40.50.300:FF:000079">
    <property type="entry name" value="probable ATP-dependent RNA helicase DDX17"/>
    <property type="match status" value="1"/>
</dbReference>
<evidence type="ECO:0000259" key="10">
    <source>
        <dbReference type="PROSITE" id="PS51195"/>
    </source>
</evidence>
<keyword evidence="12" id="KW-1185">Reference proteome</keyword>
<dbReference type="PROSITE" id="PS51192">
    <property type="entry name" value="HELICASE_ATP_BIND_1"/>
    <property type="match status" value="1"/>
</dbReference>
<dbReference type="SMART" id="SM00487">
    <property type="entry name" value="DEXDc"/>
    <property type="match status" value="1"/>
</dbReference>
<dbReference type="EC" id="3.6.4.13" evidence="1"/>
<dbReference type="CDD" id="cd18787">
    <property type="entry name" value="SF2_C_DEAD"/>
    <property type="match status" value="1"/>
</dbReference>
<protein>
    <recommendedName>
        <fullName evidence="1">RNA helicase</fullName>
        <ecNumber evidence="1">3.6.4.13</ecNumber>
    </recommendedName>
</protein>
<evidence type="ECO:0000256" key="5">
    <source>
        <dbReference type="ARBA" id="ARBA00022840"/>
    </source>
</evidence>
<name>A0AAV2YYH5_9STRA</name>
<dbReference type="InterPro" id="IPR027417">
    <property type="entry name" value="P-loop_NTPase"/>
</dbReference>
<reference evidence="11" key="1">
    <citation type="submission" date="2022-11" db="EMBL/GenBank/DDBJ databases">
        <authorList>
            <person name="Morgan W.R."/>
            <person name="Tartar A."/>
        </authorList>
    </citation>
    <scope>NUCLEOTIDE SEQUENCE</scope>
    <source>
        <strain evidence="11">ARSEF 373</strain>
    </source>
</reference>
<feature type="region of interest" description="Disordered" evidence="7">
    <location>
        <begin position="1"/>
        <end position="32"/>
    </location>
</feature>